<proteinExistence type="predicted"/>
<reference evidence="1" key="2">
    <citation type="submission" date="2025-08" db="UniProtKB">
        <authorList>
            <consortium name="Ensembl"/>
        </authorList>
    </citation>
    <scope>IDENTIFICATION</scope>
</reference>
<dbReference type="Ensembl" id="ENSMUNT00000035669.1">
    <property type="protein sequence ID" value="ENSMUNP00000031979.1"/>
    <property type="gene ID" value="ENSMUNG00000021609.1"/>
</dbReference>
<organism evidence="1 2">
    <name type="scientific">Melopsittacus undulatus</name>
    <name type="common">Budgerigar</name>
    <name type="synonym">Psittacus undulatus</name>
    <dbReference type="NCBI Taxonomy" id="13146"/>
    <lineage>
        <taxon>Eukaryota</taxon>
        <taxon>Metazoa</taxon>
        <taxon>Chordata</taxon>
        <taxon>Craniata</taxon>
        <taxon>Vertebrata</taxon>
        <taxon>Euteleostomi</taxon>
        <taxon>Archelosauria</taxon>
        <taxon>Archosauria</taxon>
        <taxon>Dinosauria</taxon>
        <taxon>Saurischia</taxon>
        <taxon>Theropoda</taxon>
        <taxon>Coelurosauria</taxon>
        <taxon>Aves</taxon>
        <taxon>Neognathae</taxon>
        <taxon>Neoaves</taxon>
        <taxon>Telluraves</taxon>
        <taxon>Australaves</taxon>
        <taxon>Psittaciformes</taxon>
        <taxon>Psittaculidae</taxon>
        <taxon>Melopsittacus</taxon>
    </lineage>
</organism>
<reference evidence="1" key="3">
    <citation type="submission" date="2025-09" db="UniProtKB">
        <authorList>
            <consortium name="Ensembl"/>
        </authorList>
    </citation>
    <scope>IDENTIFICATION</scope>
</reference>
<dbReference type="PROSITE" id="PS50229">
    <property type="entry name" value="WH1"/>
    <property type="match status" value="1"/>
</dbReference>
<dbReference type="SUPFAM" id="SSF50729">
    <property type="entry name" value="PH domain-like"/>
    <property type="match status" value="1"/>
</dbReference>
<keyword evidence="2" id="KW-1185">Reference proteome</keyword>
<dbReference type="PANTHER" id="PTHR11202:SF12">
    <property type="entry name" value="VASODILATOR-STIMULATED PHOSPHOPROTEIN"/>
    <property type="match status" value="1"/>
</dbReference>
<dbReference type="PANTHER" id="PTHR11202">
    <property type="entry name" value="SPROUTY-RELATED, EVH1 DOMAIN-CONTAINING PROTEIN FAMILY MEMBER"/>
    <property type="match status" value="1"/>
</dbReference>
<dbReference type="SMART" id="SM00461">
    <property type="entry name" value="WH1"/>
    <property type="match status" value="1"/>
</dbReference>
<dbReference type="GO" id="GO:0005522">
    <property type="term" value="F:profilin binding"/>
    <property type="evidence" value="ECO:0007669"/>
    <property type="project" value="TreeGrafter"/>
</dbReference>
<dbReference type="GO" id="GO:0001843">
    <property type="term" value="P:neural tube closure"/>
    <property type="evidence" value="ECO:0007669"/>
    <property type="project" value="TreeGrafter"/>
</dbReference>
<evidence type="ECO:0000313" key="1">
    <source>
        <dbReference type="Ensembl" id="ENSMUNP00000031979.1"/>
    </source>
</evidence>
<protein>
    <submittedName>
        <fullName evidence="1">Uncharacterized protein</fullName>
    </submittedName>
</protein>
<dbReference type="InterPro" id="IPR011993">
    <property type="entry name" value="PH-like_dom_sf"/>
</dbReference>
<dbReference type="AlphaFoldDB" id="A0A8V5GRL4"/>
<accession>A0A8V5GRL4</accession>
<evidence type="ECO:0000313" key="2">
    <source>
        <dbReference type="Proteomes" id="UP000694405"/>
    </source>
</evidence>
<dbReference type="InterPro" id="IPR000697">
    <property type="entry name" value="WH1/EVH1_dom"/>
</dbReference>
<dbReference type="GO" id="GO:0007411">
    <property type="term" value="P:axon guidance"/>
    <property type="evidence" value="ECO:0007669"/>
    <property type="project" value="TreeGrafter"/>
</dbReference>
<sequence length="132" mass="13778">MGAPGPPRSERVLCSARAAVLLYDDPQKQWVPAGGGPPGPELCAALPSPRDPRIPSGGAQDVVLNLALPRGLRYSAVTPQFHQWWGGRRLWGLSFGAPPEAAAFGAAVLRALRALEEGEGGSLGPPDLSLTH</sequence>
<dbReference type="Gene3D" id="2.30.29.30">
    <property type="entry name" value="Pleckstrin-homology domain (PH domain)/Phosphotyrosine-binding domain (PTB)"/>
    <property type="match status" value="1"/>
</dbReference>
<dbReference type="Proteomes" id="UP000694405">
    <property type="component" value="Chromosome 24"/>
</dbReference>
<name>A0A8V5GRL4_MELUD</name>
<dbReference type="GO" id="GO:0030838">
    <property type="term" value="P:positive regulation of actin filament polymerization"/>
    <property type="evidence" value="ECO:0007669"/>
    <property type="project" value="TreeGrafter"/>
</dbReference>
<reference evidence="1" key="1">
    <citation type="submission" date="2020-03" db="EMBL/GenBank/DDBJ databases">
        <title>Melopsittacus undulatus (budgerigar) genome, bMelUnd1, maternal haplotype with Z.</title>
        <authorList>
            <person name="Gedman G."/>
            <person name="Mountcastle J."/>
            <person name="Haase B."/>
            <person name="Formenti G."/>
            <person name="Wright T."/>
            <person name="Apodaca J."/>
            <person name="Pelan S."/>
            <person name="Chow W."/>
            <person name="Rhie A."/>
            <person name="Howe K."/>
            <person name="Fedrigo O."/>
            <person name="Jarvis E.D."/>
        </authorList>
    </citation>
    <scope>NUCLEOTIDE SEQUENCE [LARGE SCALE GENOMIC DNA]</scope>
</reference>
<dbReference type="GO" id="GO:0030036">
    <property type="term" value="P:actin cytoskeleton organization"/>
    <property type="evidence" value="ECO:0007669"/>
    <property type="project" value="TreeGrafter"/>
</dbReference>
<dbReference type="GO" id="GO:0017124">
    <property type="term" value="F:SH3 domain binding"/>
    <property type="evidence" value="ECO:0007669"/>
    <property type="project" value="TreeGrafter"/>
</dbReference>
<dbReference type="Pfam" id="PF00568">
    <property type="entry name" value="WH1"/>
    <property type="match status" value="1"/>
</dbReference>